<evidence type="ECO:0000256" key="4">
    <source>
        <dbReference type="ARBA" id="ARBA00022452"/>
    </source>
</evidence>
<keyword evidence="11" id="KW-1185">Reference proteome</keyword>
<dbReference type="GO" id="GO:0015562">
    <property type="term" value="F:efflux transmembrane transporter activity"/>
    <property type="evidence" value="ECO:0007669"/>
    <property type="project" value="InterPro"/>
</dbReference>
<keyword evidence="8" id="KW-0175">Coiled coil</keyword>
<organism evidence="10 11">
    <name type="scientific">Aliidiomarina soli</name>
    <dbReference type="NCBI Taxonomy" id="1928574"/>
    <lineage>
        <taxon>Bacteria</taxon>
        <taxon>Pseudomonadati</taxon>
        <taxon>Pseudomonadota</taxon>
        <taxon>Gammaproteobacteria</taxon>
        <taxon>Alteromonadales</taxon>
        <taxon>Idiomarinaceae</taxon>
        <taxon>Aliidiomarina</taxon>
    </lineage>
</organism>
<dbReference type="Pfam" id="PF02321">
    <property type="entry name" value="OEP"/>
    <property type="match status" value="2"/>
</dbReference>
<dbReference type="GO" id="GO:0009279">
    <property type="term" value="C:cell outer membrane"/>
    <property type="evidence" value="ECO:0007669"/>
    <property type="project" value="UniProtKB-SubCell"/>
</dbReference>
<accession>A0A432WD86</accession>
<keyword evidence="3" id="KW-0813">Transport</keyword>
<dbReference type="InterPro" id="IPR003423">
    <property type="entry name" value="OMP_efflux"/>
</dbReference>
<evidence type="ECO:0000313" key="11">
    <source>
        <dbReference type="Proteomes" id="UP000287823"/>
    </source>
</evidence>
<gene>
    <name evidence="10" type="ORF">CWE14_13500</name>
</gene>
<dbReference type="GO" id="GO:1990281">
    <property type="term" value="C:efflux pump complex"/>
    <property type="evidence" value="ECO:0007669"/>
    <property type="project" value="TreeGrafter"/>
</dbReference>
<evidence type="ECO:0000256" key="7">
    <source>
        <dbReference type="ARBA" id="ARBA00023237"/>
    </source>
</evidence>
<dbReference type="EMBL" id="PIPO01000006">
    <property type="protein sequence ID" value="RUO30375.1"/>
    <property type="molecule type" value="Genomic_DNA"/>
</dbReference>
<reference evidence="10 11" key="1">
    <citation type="journal article" date="2011" name="Front. Microbiol.">
        <title>Genomic signatures of strain selection and enhancement in Bacillus atrophaeus var. globigii, a historical biowarfare simulant.</title>
        <authorList>
            <person name="Gibbons H.S."/>
            <person name="Broomall S.M."/>
            <person name="McNew L.A."/>
            <person name="Daligault H."/>
            <person name="Chapman C."/>
            <person name="Bruce D."/>
            <person name="Karavis M."/>
            <person name="Krepps M."/>
            <person name="McGregor P.A."/>
            <person name="Hong C."/>
            <person name="Park K.H."/>
            <person name="Akmal A."/>
            <person name="Feldman A."/>
            <person name="Lin J.S."/>
            <person name="Chang W.E."/>
            <person name="Higgs B.W."/>
            <person name="Demirev P."/>
            <person name="Lindquist J."/>
            <person name="Liem A."/>
            <person name="Fochler E."/>
            <person name="Read T.D."/>
            <person name="Tapia R."/>
            <person name="Johnson S."/>
            <person name="Bishop-Lilly K.A."/>
            <person name="Detter C."/>
            <person name="Han C."/>
            <person name="Sozhamannan S."/>
            <person name="Rosenzweig C.N."/>
            <person name="Skowronski E.W."/>
        </authorList>
    </citation>
    <scope>NUCLEOTIDE SEQUENCE [LARGE SCALE GENOMIC DNA]</scope>
    <source>
        <strain evidence="10 11">Y4G10-17</strain>
    </source>
</reference>
<feature type="chain" id="PRO_5019189931" evidence="9">
    <location>
        <begin position="24"/>
        <end position="458"/>
    </location>
</feature>
<dbReference type="RefSeq" id="WP_126799856.1">
    <property type="nucleotide sequence ID" value="NZ_PIPO01000006.1"/>
</dbReference>
<dbReference type="Proteomes" id="UP000287823">
    <property type="component" value="Unassembled WGS sequence"/>
</dbReference>
<keyword evidence="5" id="KW-0812">Transmembrane</keyword>
<keyword evidence="9" id="KW-0732">Signal</keyword>
<sequence>MKIKILSLALSLGLGLSGLTANATDLTDIYRMALENDPQLLRASAERDAARSAVDVSRADWYPQIGFRLGYNYSDSDNTANVVDPDDPEGEPVTAINGSSSRTFNRELTLSQEVFNLGTWRATGIVEKQAYQAEVNYLLTRQQLMLRVTDAYFSILAARDNLEFAQSEKRAIERQLDQTRHRFSVGLTAVTDVHEAQAQYDQALAREIQAQNSVEIAYEALREITGRQHQNVHVLNTDLFEPVTPQPDSPRRWVDLAHERNLQLLISRSGLEIADQRIELARSGHYPTVSLTASYGNRDVNYGGGRSYDGLDSSSIGLQLNVPLFSGGRTVASTEEARSDYVAVSQTLEENRRAVEREVRSAYLDVVANISTISALEQAVVSADSALNATQAGFEVGTRTIVDVLDSTRNLFNARRNLSEARYGYIQGILQLQQAAGTISEDALFAINDALRPAPQDD</sequence>
<proteinExistence type="inferred from homology"/>
<dbReference type="InterPro" id="IPR010130">
    <property type="entry name" value="T1SS_OMP_TolC"/>
</dbReference>
<dbReference type="SUPFAM" id="SSF56954">
    <property type="entry name" value="Outer membrane efflux proteins (OEP)"/>
    <property type="match status" value="1"/>
</dbReference>
<evidence type="ECO:0000256" key="6">
    <source>
        <dbReference type="ARBA" id="ARBA00023136"/>
    </source>
</evidence>
<dbReference type="AlphaFoldDB" id="A0A432WD86"/>
<evidence type="ECO:0000256" key="8">
    <source>
        <dbReference type="SAM" id="Coils"/>
    </source>
</evidence>
<evidence type="ECO:0000256" key="2">
    <source>
        <dbReference type="ARBA" id="ARBA00007613"/>
    </source>
</evidence>
<comment type="similarity">
    <text evidence="2">Belongs to the outer membrane factor (OMF) (TC 1.B.17) family.</text>
</comment>
<keyword evidence="7" id="KW-0998">Cell outer membrane</keyword>
<name>A0A432WD86_9GAMM</name>
<dbReference type="NCBIfam" id="TIGR01844">
    <property type="entry name" value="type_I_sec_TolC"/>
    <property type="match status" value="1"/>
</dbReference>
<feature type="coiled-coil region" evidence="8">
    <location>
        <begin position="155"/>
        <end position="182"/>
    </location>
</feature>
<evidence type="ECO:0000256" key="3">
    <source>
        <dbReference type="ARBA" id="ARBA00022448"/>
    </source>
</evidence>
<comment type="subcellular location">
    <subcellularLocation>
        <location evidence="1">Cell outer membrane</location>
    </subcellularLocation>
</comment>
<evidence type="ECO:0000256" key="9">
    <source>
        <dbReference type="SAM" id="SignalP"/>
    </source>
</evidence>
<evidence type="ECO:0000313" key="10">
    <source>
        <dbReference type="EMBL" id="RUO30375.1"/>
    </source>
</evidence>
<feature type="signal peptide" evidence="9">
    <location>
        <begin position="1"/>
        <end position="23"/>
    </location>
</feature>
<dbReference type="Gene3D" id="1.20.1600.10">
    <property type="entry name" value="Outer membrane efflux proteins (OEP)"/>
    <property type="match status" value="1"/>
</dbReference>
<dbReference type="InterPro" id="IPR058622">
    <property type="entry name" value="TolC"/>
</dbReference>
<dbReference type="PANTHER" id="PTHR30026">
    <property type="entry name" value="OUTER MEMBRANE PROTEIN TOLC"/>
    <property type="match status" value="1"/>
</dbReference>
<keyword evidence="6" id="KW-0472">Membrane</keyword>
<dbReference type="GO" id="GO:0015288">
    <property type="term" value="F:porin activity"/>
    <property type="evidence" value="ECO:0007669"/>
    <property type="project" value="TreeGrafter"/>
</dbReference>
<dbReference type="PANTHER" id="PTHR30026:SF20">
    <property type="entry name" value="OUTER MEMBRANE PROTEIN TOLC"/>
    <property type="match status" value="1"/>
</dbReference>
<dbReference type="NCBIfam" id="NF007002">
    <property type="entry name" value="PRK09465.1"/>
    <property type="match status" value="1"/>
</dbReference>
<dbReference type="InterPro" id="IPR051906">
    <property type="entry name" value="TolC-like"/>
</dbReference>
<comment type="caution">
    <text evidence="10">The sequence shown here is derived from an EMBL/GenBank/DDBJ whole genome shotgun (WGS) entry which is preliminary data.</text>
</comment>
<evidence type="ECO:0000256" key="5">
    <source>
        <dbReference type="ARBA" id="ARBA00022692"/>
    </source>
</evidence>
<protein>
    <submittedName>
        <fullName evidence="10">Outer membrane channel protein TolC</fullName>
    </submittedName>
</protein>
<keyword evidence="4" id="KW-1134">Transmembrane beta strand</keyword>
<evidence type="ECO:0000256" key="1">
    <source>
        <dbReference type="ARBA" id="ARBA00004442"/>
    </source>
</evidence>